<keyword evidence="5 6" id="KW-0472">Membrane</keyword>
<feature type="transmembrane region" description="Helical" evidence="6">
    <location>
        <begin position="80"/>
        <end position="99"/>
    </location>
</feature>
<dbReference type="InterPro" id="IPR020846">
    <property type="entry name" value="MFS_dom"/>
</dbReference>
<evidence type="ECO:0000256" key="6">
    <source>
        <dbReference type="SAM" id="Phobius"/>
    </source>
</evidence>
<dbReference type="InterPro" id="IPR036259">
    <property type="entry name" value="MFS_trans_sf"/>
</dbReference>
<feature type="transmembrane region" description="Helical" evidence="6">
    <location>
        <begin position="271"/>
        <end position="292"/>
    </location>
</feature>
<evidence type="ECO:0000256" key="2">
    <source>
        <dbReference type="ARBA" id="ARBA00022448"/>
    </source>
</evidence>
<dbReference type="OrthoDB" id="419616at2759"/>
<comment type="caution">
    <text evidence="8">The sequence shown here is derived from an EMBL/GenBank/DDBJ whole genome shotgun (WGS) entry which is preliminary data.</text>
</comment>
<dbReference type="Pfam" id="PF07690">
    <property type="entry name" value="MFS_1"/>
    <property type="match status" value="1"/>
</dbReference>
<evidence type="ECO:0000256" key="4">
    <source>
        <dbReference type="ARBA" id="ARBA00022989"/>
    </source>
</evidence>
<feature type="transmembrane region" description="Helical" evidence="6">
    <location>
        <begin position="214"/>
        <end position="236"/>
    </location>
</feature>
<feature type="transmembrane region" description="Helical" evidence="6">
    <location>
        <begin position="416"/>
        <end position="437"/>
    </location>
</feature>
<protein>
    <submittedName>
        <fullName evidence="8">Protein ZINC INDUCED FACILITATOR-LIKE 1</fullName>
    </submittedName>
</protein>
<keyword evidence="2" id="KW-0813">Transport</keyword>
<keyword evidence="9" id="KW-1185">Reference proteome</keyword>
<feature type="transmembrane region" description="Helical" evidence="6">
    <location>
        <begin position="111"/>
        <end position="136"/>
    </location>
</feature>
<evidence type="ECO:0000313" key="9">
    <source>
        <dbReference type="Proteomes" id="UP000623467"/>
    </source>
</evidence>
<dbReference type="PANTHER" id="PTHR23504:SF15">
    <property type="entry name" value="MAJOR FACILITATOR SUPERFAMILY (MFS) PROFILE DOMAIN-CONTAINING PROTEIN"/>
    <property type="match status" value="1"/>
</dbReference>
<name>A0A8H6Y9A6_9AGAR</name>
<proteinExistence type="predicted"/>
<dbReference type="Proteomes" id="UP000623467">
    <property type="component" value="Unassembled WGS sequence"/>
</dbReference>
<evidence type="ECO:0000313" key="8">
    <source>
        <dbReference type="EMBL" id="KAF7354794.1"/>
    </source>
</evidence>
<feature type="transmembrane region" description="Helical" evidence="6">
    <location>
        <begin position="40"/>
        <end position="60"/>
    </location>
</feature>
<keyword evidence="4 6" id="KW-1133">Transmembrane helix</keyword>
<dbReference type="SUPFAM" id="SSF103473">
    <property type="entry name" value="MFS general substrate transporter"/>
    <property type="match status" value="1"/>
</dbReference>
<evidence type="ECO:0000259" key="7">
    <source>
        <dbReference type="PROSITE" id="PS50850"/>
    </source>
</evidence>
<dbReference type="GO" id="GO:0016020">
    <property type="term" value="C:membrane"/>
    <property type="evidence" value="ECO:0007669"/>
    <property type="project" value="UniProtKB-SubCell"/>
</dbReference>
<comment type="subcellular location">
    <subcellularLocation>
        <location evidence="1">Membrane</location>
        <topology evidence="1">Multi-pass membrane protein</topology>
    </subcellularLocation>
</comment>
<dbReference type="Gene3D" id="1.20.1250.20">
    <property type="entry name" value="MFS general substrate transporter like domains"/>
    <property type="match status" value="1"/>
</dbReference>
<dbReference type="GO" id="GO:0022857">
    <property type="term" value="F:transmembrane transporter activity"/>
    <property type="evidence" value="ECO:0007669"/>
    <property type="project" value="InterPro"/>
</dbReference>
<accession>A0A8H6Y9A6</accession>
<evidence type="ECO:0000256" key="5">
    <source>
        <dbReference type="ARBA" id="ARBA00023136"/>
    </source>
</evidence>
<sequence>MRITGATTRRTIGMVPPTEATALLQKNQLSPTPLPKTQLFIVYLIQLAEPITASVIYPFIAQFVRDTGITYGDETATGYFAGIIESVFFMAECVTVLLWGIASNRFGHRRILLIGPFGLALAMLGFGMSTTFWPLVFFRFMQGSFNGNIGVSKSVMAELSDSTNMAEGAHSAEPAAMLIDPTTEGPIIGGVFSDPAAQWPGSLGKITLFQNHPYLLLCLLAGSAAFVFFLVALCGLKEDKDDFSSAQSLQRCISEESMETPSIRSLMVRQVIIPLGCFAALTFTETSYSVLIPLMYSTSIEHGGLGFSSFQIGIIMGMWGAYNVIWQGAAVSWIIRRVGPRTVHIFGQSCLLIGFSMFIVTNAIARAYGEVTPVVWALVIVQFLLCNSMVFMSFGTGHMFIVDGAPSKASLTMTNGLGQVAGTISRTVAPVFANSLFSISTERNLLHGYLVFVILLLVTLAGIRCSLLLPKELRRAH</sequence>
<gene>
    <name evidence="8" type="ORF">MSAN_01393600</name>
</gene>
<evidence type="ECO:0000256" key="1">
    <source>
        <dbReference type="ARBA" id="ARBA00004141"/>
    </source>
</evidence>
<dbReference type="EMBL" id="JACAZH010000011">
    <property type="protein sequence ID" value="KAF7354794.1"/>
    <property type="molecule type" value="Genomic_DNA"/>
</dbReference>
<dbReference type="PANTHER" id="PTHR23504">
    <property type="entry name" value="MAJOR FACILITATOR SUPERFAMILY DOMAIN-CONTAINING PROTEIN 10"/>
    <property type="match status" value="1"/>
</dbReference>
<dbReference type="PROSITE" id="PS50850">
    <property type="entry name" value="MFS"/>
    <property type="match status" value="1"/>
</dbReference>
<keyword evidence="3 6" id="KW-0812">Transmembrane</keyword>
<reference evidence="8" key="1">
    <citation type="submission" date="2020-05" db="EMBL/GenBank/DDBJ databases">
        <title>Mycena genomes resolve the evolution of fungal bioluminescence.</title>
        <authorList>
            <person name="Tsai I.J."/>
        </authorList>
    </citation>
    <scope>NUCLEOTIDE SEQUENCE</scope>
    <source>
        <strain evidence="8">160909Yilan</strain>
    </source>
</reference>
<organism evidence="8 9">
    <name type="scientific">Mycena sanguinolenta</name>
    <dbReference type="NCBI Taxonomy" id="230812"/>
    <lineage>
        <taxon>Eukaryota</taxon>
        <taxon>Fungi</taxon>
        <taxon>Dikarya</taxon>
        <taxon>Basidiomycota</taxon>
        <taxon>Agaricomycotina</taxon>
        <taxon>Agaricomycetes</taxon>
        <taxon>Agaricomycetidae</taxon>
        <taxon>Agaricales</taxon>
        <taxon>Marasmiineae</taxon>
        <taxon>Mycenaceae</taxon>
        <taxon>Mycena</taxon>
    </lineage>
</organism>
<dbReference type="AlphaFoldDB" id="A0A8H6Y9A6"/>
<evidence type="ECO:0000256" key="3">
    <source>
        <dbReference type="ARBA" id="ARBA00022692"/>
    </source>
</evidence>
<feature type="transmembrane region" description="Helical" evidence="6">
    <location>
        <begin position="312"/>
        <end position="334"/>
    </location>
</feature>
<feature type="domain" description="Major facilitator superfamily (MFS) profile" evidence="7">
    <location>
        <begin position="38"/>
        <end position="474"/>
    </location>
</feature>
<feature type="transmembrane region" description="Helical" evidence="6">
    <location>
        <begin position="346"/>
        <end position="368"/>
    </location>
</feature>
<feature type="transmembrane region" description="Helical" evidence="6">
    <location>
        <begin position="449"/>
        <end position="469"/>
    </location>
</feature>
<dbReference type="InterPro" id="IPR011701">
    <property type="entry name" value="MFS"/>
</dbReference>
<feature type="transmembrane region" description="Helical" evidence="6">
    <location>
        <begin position="374"/>
        <end position="395"/>
    </location>
</feature>